<dbReference type="PROSITE" id="PS50076">
    <property type="entry name" value="DNAJ_2"/>
    <property type="match status" value="1"/>
</dbReference>
<evidence type="ECO:0000256" key="7">
    <source>
        <dbReference type="ARBA" id="ARBA00022771"/>
    </source>
</evidence>
<dbReference type="PROSITE" id="PS00636">
    <property type="entry name" value="DNAJ_1"/>
    <property type="match status" value="1"/>
</dbReference>
<keyword evidence="6 14" id="KW-0677">Repeat</keyword>
<feature type="binding site" evidence="14">
    <location>
        <position position="203"/>
    </location>
    <ligand>
        <name>Zn(2+)</name>
        <dbReference type="ChEBI" id="CHEBI:29105"/>
        <label>2</label>
    </ligand>
</feature>
<evidence type="ECO:0000259" key="16">
    <source>
        <dbReference type="PROSITE" id="PS50076"/>
    </source>
</evidence>
<dbReference type="GO" id="GO:0042026">
    <property type="term" value="P:protein refolding"/>
    <property type="evidence" value="ECO:0007669"/>
    <property type="project" value="TreeGrafter"/>
</dbReference>
<reference evidence="18" key="1">
    <citation type="submission" date="2020-08" db="EMBL/GenBank/DDBJ databases">
        <title>Genome public.</title>
        <authorList>
            <person name="Liu C."/>
            <person name="Sun Q."/>
        </authorList>
    </citation>
    <scope>NUCLEOTIDE SEQUENCE</scope>
    <source>
        <strain evidence="18">NSJ-54</strain>
    </source>
</reference>
<dbReference type="Gene3D" id="2.60.260.20">
    <property type="entry name" value="Urease metallochaperone UreE, N-terminal domain"/>
    <property type="match status" value="2"/>
</dbReference>
<feature type="binding site" evidence="14">
    <location>
        <position position="220"/>
    </location>
    <ligand>
        <name>Zn(2+)</name>
        <dbReference type="ChEBI" id="CHEBI:29105"/>
        <label>1</label>
    </ligand>
</feature>
<feature type="binding site" evidence="14">
    <location>
        <position position="177"/>
    </location>
    <ligand>
        <name>Zn(2+)</name>
        <dbReference type="ChEBI" id="CHEBI:29105"/>
        <label>2</label>
    </ligand>
</feature>
<dbReference type="GO" id="GO:0005737">
    <property type="term" value="C:cytoplasm"/>
    <property type="evidence" value="ECO:0007669"/>
    <property type="project" value="UniProtKB-SubCell"/>
</dbReference>
<keyword evidence="4 14" id="KW-0235">DNA replication</keyword>
<evidence type="ECO:0000256" key="9">
    <source>
        <dbReference type="ARBA" id="ARBA00023016"/>
    </source>
</evidence>
<dbReference type="Pfam" id="PF00684">
    <property type="entry name" value="DnaJ_CXXCXGXG"/>
    <property type="match status" value="1"/>
</dbReference>
<dbReference type="SUPFAM" id="SSF57938">
    <property type="entry name" value="DnaJ/Hsp40 cysteine-rich domain"/>
    <property type="match status" value="1"/>
</dbReference>
<evidence type="ECO:0000313" key="18">
    <source>
        <dbReference type="EMBL" id="MBC8570374.1"/>
    </source>
</evidence>
<dbReference type="FunFam" id="1.10.287.110:FF:000034">
    <property type="entry name" value="Chaperone protein DnaJ"/>
    <property type="match status" value="1"/>
</dbReference>
<evidence type="ECO:0000256" key="10">
    <source>
        <dbReference type="ARBA" id="ARBA00023186"/>
    </source>
</evidence>
<dbReference type="CDD" id="cd06257">
    <property type="entry name" value="DnaJ"/>
    <property type="match status" value="1"/>
</dbReference>
<evidence type="ECO:0000256" key="14">
    <source>
        <dbReference type="HAMAP-Rule" id="MF_01152"/>
    </source>
</evidence>
<comment type="subunit">
    <text evidence="2 14">Homodimer.</text>
</comment>
<dbReference type="InterPro" id="IPR008971">
    <property type="entry name" value="HSP40/DnaJ_pept-bd"/>
</dbReference>
<dbReference type="InterPro" id="IPR002939">
    <property type="entry name" value="DnaJ_C"/>
</dbReference>
<dbReference type="FunFam" id="2.10.230.10:FF:000002">
    <property type="entry name" value="Molecular chaperone DnaJ"/>
    <property type="match status" value="1"/>
</dbReference>
<dbReference type="EMBL" id="JACRTC010000003">
    <property type="protein sequence ID" value="MBC8570374.1"/>
    <property type="molecule type" value="Genomic_DNA"/>
</dbReference>
<evidence type="ECO:0000256" key="11">
    <source>
        <dbReference type="ARBA" id="ARBA00053423"/>
    </source>
</evidence>
<dbReference type="SUPFAM" id="SSF49493">
    <property type="entry name" value="HSP40/DnaJ peptide-binding domain"/>
    <property type="match status" value="2"/>
</dbReference>
<dbReference type="Gene3D" id="2.10.230.10">
    <property type="entry name" value="Heat shock protein DnaJ, cysteine-rich domain"/>
    <property type="match status" value="1"/>
</dbReference>
<dbReference type="InterPro" id="IPR036869">
    <property type="entry name" value="J_dom_sf"/>
</dbReference>
<accession>A0A926I6T0</accession>
<evidence type="ECO:0000256" key="6">
    <source>
        <dbReference type="ARBA" id="ARBA00022737"/>
    </source>
</evidence>
<feature type="binding site" evidence="14">
    <location>
        <position position="163"/>
    </location>
    <ligand>
        <name>Zn(2+)</name>
        <dbReference type="ChEBI" id="CHEBI:29105"/>
        <label>1</label>
    </ligand>
</feature>
<dbReference type="PANTHER" id="PTHR43096:SF48">
    <property type="entry name" value="CHAPERONE PROTEIN DNAJ"/>
    <property type="match status" value="1"/>
</dbReference>
<dbReference type="InterPro" id="IPR036410">
    <property type="entry name" value="HSP_DnaJ_Cys-rich_dom_sf"/>
</dbReference>
<dbReference type="RefSeq" id="WP_262397470.1">
    <property type="nucleotide sequence ID" value="NZ_JACRTC010000003.1"/>
</dbReference>
<feature type="repeat" description="CXXCXGXG motif" evidence="14">
    <location>
        <begin position="203"/>
        <end position="210"/>
    </location>
</feature>
<dbReference type="InterPro" id="IPR001623">
    <property type="entry name" value="DnaJ_domain"/>
</dbReference>
<dbReference type="GO" id="GO:0005524">
    <property type="term" value="F:ATP binding"/>
    <property type="evidence" value="ECO:0007669"/>
    <property type="project" value="InterPro"/>
</dbReference>
<feature type="binding site" evidence="14">
    <location>
        <position position="206"/>
    </location>
    <ligand>
        <name>Zn(2+)</name>
        <dbReference type="ChEBI" id="CHEBI:29105"/>
        <label>2</label>
    </ligand>
</feature>
<evidence type="ECO:0000256" key="15">
    <source>
        <dbReference type="PROSITE-ProRule" id="PRU00546"/>
    </source>
</evidence>
<dbReference type="CDD" id="cd10719">
    <property type="entry name" value="DnaJ_zf"/>
    <property type="match status" value="1"/>
</dbReference>
<dbReference type="GO" id="GO:0006260">
    <property type="term" value="P:DNA replication"/>
    <property type="evidence" value="ECO:0007669"/>
    <property type="project" value="UniProtKB-KW"/>
</dbReference>
<comment type="caution">
    <text evidence="18">The sequence shown here is derived from an EMBL/GenBank/DDBJ whole genome shotgun (WGS) entry which is preliminary data.</text>
</comment>
<proteinExistence type="inferred from homology"/>
<evidence type="ECO:0000256" key="12">
    <source>
        <dbReference type="ARBA" id="ARBA00061004"/>
    </source>
</evidence>
<evidence type="ECO:0000259" key="17">
    <source>
        <dbReference type="PROSITE" id="PS51188"/>
    </source>
</evidence>
<comment type="subcellular location">
    <subcellularLocation>
        <location evidence="1 14">Cytoplasm</location>
    </subcellularLocation>
</comment>
<feature type="zinc finger region" description="CR-type" evidence="15">
    <location>
        <begin position="147"/>
        <end position="229"/>
    </location>
</feature>
<dbReference type="InterPro" id="IPR001305">
    <property type="entry name" value="HSP_DnaJ_Cys-rich_dom"/>
</dbReference>
<keyword evidence="9 14" id="KW-0346">Stress response</keyword>
<feature type="domain" description="J" evidence="16">
    <location>
        <begin position="6"/>
        <end position="71"/>
    </location>
</feature>
<dbReference type="SUPFAM" id="SSF46565">
    <property type="entry name" value="Chaperone J-domain"/>
    <property type="match status" value="1"/>
</dbReference>
<dbReference type="HAMAP" id="MF_01152">
    <property type="entry name" value="DnaJ"/>
    <property type="match status" value="1"/>
</dbReference>
<dbReference type="GO" id="GO:0031072">
    <property type="term" value="F:heat shock protein binding"/>
    <property type="evidence" value="ECO:0007669"/>
    <property type="project" value="InterPro"/>
</dbReference>
<keyword evidence="7 14" id="KW-0863">Zinc-finger</keyword>
<evidence type="ECO:0000256" key="8">
    <source>
        <dbReference type="ARBA" id="ARBA00022833"/>
    </source>
</evidence>
<evidence type="ECO:0000256" key="13">
    <source>
        <dbReference type="ARBA" id="ARBA00067609"/>
    </source>
</evidence>
<evidence type="ECO:0000256" key="1">
    <source>
        <dbReference type="ARBA" id="ARBA00004496"/>
    </source>
</evidence>
<feature type="binding site" evidence="14">
    <location>
        <position position="217"/>
    </location>
    <ligand>
        <name>Zn(2+)</name>
        <dbReference type="ChEBI" id="CHEBI:29105"/>
        <label>1</label>
    </ligand>
</feature>
<dbReference type="InterPro" id="IPR018253">
    <property type="entry name" value="DnaJ_domain_CS"/>
</dbReference>
<dbReference type="AlphaFoldDB" id="A0A926I6T0"/>
<dbReference type="Gene3D" id="1.10.287.110">
    <property type="entry name" value="DnaJ domain"/>
    <property type="match status" value="1"/>
</dbReference>
<keyword evidence="3 14" id="KW-0963">Cytoplasm</keyword>
<dbReference type="InterPro" id="IPR012724">
    <property type="entry name" value="DnaJ"/>
</dbReference>
<feature type="binding site" evidence="14">
    <location>
        <position position="180"/>
    </location>
    <ligand>
        <name>Zn(2+)</name>
        <dbReference type="ChEBI" id="CHEBI:29105"/>
        <label>2</label>
    </ligand>
</feature>
<dbReference type="FunFam" id="2.60.260.20:FF:000004">
    <property type="entry name" value="Molecular chaperone DnaJ"/>
    <property type="match status" value="1"/>
</dbReference>
<name>A0A926I6T0_9FIRM</name>
<feature type="repeat" description="CXXCXGXG motif" evidence="14">
    <location>
        <begin position="177"/>
        <end position="184"/>
    </location>
</feature>
<dbReference type="NCBIfam" id="NF008035">
    <property type="entry name" value="PRK10767.1"/>
    <property type="match status" value="1"/>
</dbReference>
<keyword evidence="5 14" id="KW-0479">Metal-binding</keyword>
<comment type="cofactor">
    <cofactor evidence="14">
        <name>Zn(2+)</name>
        <dbReference type="ChEBI" id="CHEBI:29105"/>
    </cofactor>
    <text evidence="14">Binds 2 Zn(2+) ions per monomer.</text>
</comment>
<feature type="repeat" description="CXXCXGXG motif" evidence="14">
    <location>
        <begin position="160"/>
        <end position="167"/>
    </location>
</feature>
<dbReference type="PRINTS" id="PR00625">
    <property type="entry name" value="JDOMAIN"/>
</dbReference>
<organism evidence="18 19">
    <name type="scientific">Zongyangia hominis</name>
    <dbReference type="NCBI Taxonomy" id="2763677"/>
    <lineage>
        <taxon>Bacteria</taxon>
        <taxon>Bacillati</taxon>
        <taxon>Bacillota</taxon>
        <taxon>Clostridia</taxon>
        <taxon>Eubacteriales</taxon>
        <taxon>Oscillospiraceae</taxon>
        <taxon>Zongyangia</taxon>
    </lineage>
</organism>
<protein>
    <recommendedName>
        <fullName evidence="13 14">Chaperone protein DnaJ</fullName>
    </recommendedName>
</protein>
<dbReference type="Proteomes" id="UP000660861">
    <property type="component" value="Unassembled WGS sequence"/>
</dbReference>
<keyword evidence="10 14" id="KW-0143">Chaperone</keyword>
<evidence type="ECO:0000256" key="5">
    <source>
        <dbReference type="ARBA" id="ARBA00022723"/>
    </source>
</evidence>
<sequence length="391" mass="41549">MPEKRDYYEVLGVEKGASEDEIKKAYRKVAKKYHPDLNPGDKEAEAKFKEVGEAYEVLSDPGKRARYDQFGHAGVDPSYGGGAGGAGAYGAGGFGFDDLGDIFDSFFGGGFGGFGGGGGGSRNPNGPVRGGDLRSSIVLSFLEAAKGCVKQLKISRLETCKTCSGSGAKNPDAIQTCPDCHGSGQVRVTQRTPFGVINSTRTCSKCSGKGKIISDPCQACNGLGRVRVNKTIEVNIPAGIDDGQTFAVSGQGDMGVNGGPAGNLNVTVSVRPDPIFDRDGFDVWCEIPVTFTQAVFGDEVVVPTIDGKVKYNIHEGTQPGTTFRLKNKGIPLLGGRGRGDQYVKVTIEVPKNLSAKQKELLKEFEGASSDKNYEKRKGFFDKLKDAWEGKS</sequence>
<dbReference type="CDD" id="cd10747">
    <property type="entry name" value="DnaJ_C"/>
    <property type="match status" value="1"/>
</dbReference>
<feature type="domain" description="CR-type" evidence="17">
    <location>
        <begin position="147"/>
        <end position="229"/>
    </location>
</feature>
<dbReference type="PANTHER" id="PTHR43096">
    <property type="entry name" value="DNAJ HOMOLOG 1, MITOCHONDRIAL-RELATED"/>
    <property type="match status" value="1"/>
</dbReference>
<dbReference type="PROSITE" id="PS51188">
    <property type="entry name" value="ZF_CR"/>
    <property type="match status" value="1"/>
</dbReference>
<keyword evidence="19" id="KW-1185">Reference proteome</keyword>
<dbReference type="GO" id="GO:0051082">
    <property type="term" value="F:unfolded protein binding"/>
    <property type="evidence" value="ECO:0007669"/>
    <property type="project" value="UniProtKB-UniRule"/>
</dbReference>
<dbReference type="Pfam" id="PF00226">
    <property type="entry name" value="DnaJ"/>
    <property type="match status" value="1"/>
</dbReference>
<evidence type="ECO:0000256" key="4">
    <source>
        <dbReference type="ARBA" id="ARBA00022705"/>
    </source>
</evidence>
<dbReference type="Pfam" id="PF01556">
    <property type="entry name" value="DnaJ_C"/>
    <property type="match status" value="1"/>
</dbReference>
<dbReference type="SMART" id="SM00271">
    <property type="entry name" value="DnaJ"/>
    <property type="match status" value="1"/>
</dbReference>
<comment type="function">
    <text evidence="11 14">Participates actively in the response to hyperosmotic and heat shock by preventing the aggregation of stress-denatured proteins and by disaggregating proteins, also in an autonomous, DnaK-independent fashion. Unfolded proteins bind initially to DnaJ; upon interaction with the DnaJ-bound protein, DnaK hydrolyzes its bound ATP, resulting in the formation of a stable complex. GrpE releases ADP from DnaK; ATP binding to DnaK triggers the release of the substrate protein, thus completing the reaction cycle. Several rounds of ATP-dependent interactions between DnaJ, DnaK and GrpE are required for fully efficient folding. Also involved, together with DnaK and GrpE, in the DNA replication of plasmids through activation of initiation proteins.</text>
</comment>
<feature type="binding site" evidence="14">
    <location>
        <position position="160"/>
    </location>
    <ligand>
        <name>Zn(2+)</name>
        <dbReference type="ChEBI" id="CHEBI:29105"/>
        <label>1</label>
    </ligand>
</feature>
<comment type="similarity">
    <text evidence="12 14">Belongs to the DnaJ family.</text>
</comment>
<feature type="repeat" description="CXXCXGXG motif" evidence="14">
    <location>
        <begin position="217"/>
        <end position="224"/>
    </location>
</feature>
<dbReference type="NCBIfam" id="TIGR02349">
    <property type="entry name" value="DnaJ_bact"/>
    <property type="match status" value="1"/>
</dbReference>
<dbReference type="GO" id="GO:0008270">
    <property type="term" value="F:zinc ion binding"/>
    <property type="evidence" value="ECO:0007669"/>
    <property type="project" value="UniProtKB-UniRule"/>
</dbReference>
<evidence type="ECO:0000256" key="3">
    <source>
        <dbReference type="ARBA" id="ARBA00022490"/>
    </source>
</evidence>
<keyword evidence="8 14" id="KW-0862">Zinc</keyword>
<gene>
    <name evidence="14 18" type="primary">dnaJ</name>
    <name evidence="18" type="ORF">H8709_05970</name>
</gene>
<dbReference type="GO" id="GO:0009408">
    <property type="term" value="P:response to heat"/>
    <property type="evidence" value="ECO:0007669"/>
    <property type="project" value="InterPro"/>
</dbReference>
<evidence type="ECO:0000313" key="19">
    <source>
        <dbReference type="Proteomes" id="UP000660861"/>
    </source>
</evidence>
<comment type="domain">
    <text evidence="14">The J domain is necessary and sufficient to stimulate DnaK ATPase activity. Zinc center 1 plays an important role in the autonomous, DnaK-independent chaperone activity of DnaJ. Zinc center 2 is essential for interaction with DnaK and for DnaJ activity.</text>
</comment>
<evidence type="ECO:0000256" key="2">
    <source>
        <dbReference type="ARBA" id="ARBA00011738"/>
    </source>
</evidence>